<organism evidence="3 4">
    <name type="scientific">Pseudonocardia parietis</name>
    <dbReference type="NCBI Taxonomy" id="570936"/>
    <lineage>
        <taxon>Bacteria</taxon>
        <taxon>Bacillati</taxon>
        <taxon>Actinomycetota</taxon>
        <taxon>Actinomycetes</taxon>
        <taxon>Pseudonocardiales</taxon>
        <taxon>Pseudonocardiaceae</taxon>
        <taxon>Pseudonocardia</taxon>
    </lineage>
</organism>
<proteinExistence type="inferred from homology"/>
<evidence type="ECO:0000313" key="3">
    <source>
        <dbReference type="EMBL" id="MBP2368169.1"/>
    </source>
</evidence>
<dbReference type="PRINTS" id="PR01438">
    <property type="entry name" value="UNVRSLSTRESS"/>
</dbReference>
<accession>A0ABS4VXG8</accession>
<keyword evidence="4" id="KW-1185">Reference proteome</keyword>
<sequence length="297" mass="30922">MQDESPVLTGIDGSDESLVAVGWAAEEARRREAPLLLMEAVPWTSFRAIGLPWLGQEYDRDIAVRAARERLARAATIAQDALPPSRITHEVRGGSAAEVLHDASAGARLLVVGSRGRGGFAGLLAGSVAVTAASTAQCPVVVCRRAPAPGGPVVVGVGRESDPALEFAVEQAMGRGVPLVAVRAWFDETMDPYTEALLAQAGRQERALTAVAERTRAILEPWQTKYPGLAARERIVLDSPSGALVGESTGAQLVVVGSRGRGSVTGLLLGSTGQAVMRHAHCPVAVVRAPGGRHDAG</sequence>
<feature type="domain" description="UspA" evidence="2">
    <location>
        <begin position="153"/>
        <end position="288"/>
    </location>
</feature>
<dbReference type="InterPro" id="IPR006016">
    <property type="entry name" value="UspA"/>
</dbReference>
<protein>
    <submittedName>
        <fullName evidence="3">Nucleotide-binding universal stress UspA family protein</fullName>
    </submittedName>
</protein>
<comment type="similarity">
    <text evidence="1">Belongs to the universal stress protein A family.</text>
</comment>
<dbReference type="EMBL" id="JAGINU010000001">
    <property type="protein sequence ID" value="MBP2368169.1"/>
    <property type="molecule type" value="Genomic_DNA"/>
</dbReference>
<feature type="domain" description="UspA" evidence="2">
    <location>
        <begin position="7"/>
        <end position="144"/>
    </location>
</feature>
<evidence type="ECO:0000259" key="2">
    <source>
        <dbReference type="Pfam" id="PF00582"/>
    </source>
</evidence>
<gene>
    <name evidence="3" type="ORF">JOF36_003865</name>
</gene>
<dbReference type="RefSeq" id="WP_210028521.1">
    <property type="nucleotide sequence ID" value="NZ_JAGINU010000001.1"/>
</dbReference>
<evidence type="ECO:0000313" key="4">
    <source>
        <dbReference type="Proteomes" id="UP001519295"/>
    </source>
</evidence>
<name>A0ABS4VXG8_9PSEU</name>
<comment type="caution">
    <text evidence="3">The sequence shown here is derived from an EMBL/GenBank/DDBJ whole genome shotgun (WGS) entry which is preliminary data.</text>
</comment>
<dbReference type="Gene3D" id="3.40.50.620">
    <property type="entry name" value="HUPs"/>
    <property type="match status" value="2"/>
</dbReference>
<dbReference type="Proteomes" id="UP001519295">
    <property type="component" value="Unassembled WGS sequence"/>
</dbReference>
<dbReference type="InterPro" id="IPR006015">
    <property type="entry name" value="Universal_stress_UspA"/>
</dbReference>
<dbReference type="PANTHER" id="PTHR31964:SF113">
    <property type="entry name" value="USPA DOMAIN-CONTAINING PROTEIN"/>
    <property type="match status" value="1"/>
</dbReference>
<dbReference type="PANTHER" id="PTHR31964">
    <property type="entry name" value="ADENINE NUCLEOTIDE ALPHA HYDROLASES-LIKE SUPERFAMILY PROTEIN"/>
    <property type="match status" value="1"/>
</dbReference>
<dbReference type="Pfam" id="PF00582">
    <property type="entry name" value="Usp"/>
    <property type="match status" value="2"/>
</dbReference>
<reference evidence="3 4" key="1">
    <citation type="submission" date="2021-03" db="EMBL/GenBank/DDBJ databases">
        <title>Sequencing the genomes of 1000 actinobacteria strains.</title>
        <authorList>
            <person name="Klenk H.-P."/>
        </authorList>
    </citation>
    <scope>NUCLEOTIDE SEQUENCE [LARGE SCALE GENOMIC DNA]</scope>
    <source>
        <strain evidence="3 4">DSM 45256</strain>
    </source>
</reference>
<evidence type="ECO:0000256" key="1">
    <source>
        <dbReference type="ARBA" id="ARBA00008791"/>
    </source>
</evidence>
<dbReference type="InterPro" id="IPR014729">
    <property type="entry name" value="Rossmann-like_a/b/a_fold"/>
</dbReference>
<dbReference type="SUPFAM" id="SSF52402">
    <property type="entry name" value="Adenine nucleotide alpha hydrolases-like"/>
    <property type="match status" value="2"/>
</dbReference>